<gene>
    <name evidence="1" type="ORF">DKT69_20120</name>
</gene>
<reference evidence="1 2" key="1">
    <citation type="submission" date="2018-05" db="EMBL/GenBank/DDBJ databases">
        <title>Micromonosporas from Atacama Desert.</title>
        <authorList>
            <person name="Carro L."/>
            <person name="Golinska P."/>
            <person name="Klenk H.-P."/>
            <person name="Goodfellow M."/>
        </authorList>
    </citation>
    <scope>NUCLEOTIDE SEQUENCE [LARGE SCALE GENOMIC DNA]</scope>
    <source>
        <strain evidence="1 2">4G51</strain>
    </source>
</reference>
<sequence>MAKTSFEPPWIVVDRSLEQIIVARWPGRLFRVAVVPPSSAAERAAMARAAQGLVSGAGYVRALAVDVLAELPPALLFGSQGRAIVEVIEVARSLTEERATLLASADHPAAGETYSAAWARWTGTVHAADERDRDHSATIGHHQPGRATSPIGAGFTVLHTAVTDSAQLRGRPGALRVNPDGEQLLDETWATAGSALLHAAMAFGAPELVTGAEAAVLTAAWRAVLSDERRGTT</sequence>
<comment type="caution">
    <text evidence="1">The sequence shown here is derived from an EMBL/GenBank/DDBJ whole genome shotgun (WGS) entry which is preliminary data.</text>
</comment>
<accession>A0A317DIT7</accession>
<dbReference type="Proteomes" id="UP000246050">
    <property type="component" value="Unassembled WGS sequence"/>
</dbReference>
<evidence type="ECO:0000313" key="1">
    <source>
        <dbReference type="EMBL" id="PWR13636.1"/>
    </source>
</evidence>
<organism evidence="1 2">
    <name type="scientific">Micromonospora sicca</name>
    <dbReference type="NCBI Taxonomy" id="2202420"/>
    <lineage>
        <taxon>Bacteria</taxon>
        <taxon>Bacillati</taxon>
        <taxon>Actinomycetota</taxon>
        <taxon>Actinomycetes</taxon>
        <taxon>Micromonosporales</taxon>
        <taxon>Micromonosporaceae</taxon>
        <taxon>Micromonospora</taxon>
    </lineage>
</organism>
<proteinExistence type="predicted"/>
<dbReference type="AlphaFoldDB" id="A0A317DIT7"/>
<protein>
    <submittedName>
        <fullName evidence="1">Uncharacterized protein</fullName>
    </submittedName>
</protein>
<name>A0A317DIT7_9ACTN</name>
<dbReference type="EMBL" id="QGKS01000258">
    <property type="protein sequence ID" value="PWR13636.1"/>
    <property type="molecule type" value="Genomic_DNA"/>
</dbReference>
<evidence type="ECO:0000313" key="2">
    <source>
        <dbReference type="Proteomes" id="UP000246050"/>
    </source>
</evidence>